<accession>A0AAV2MH70</accession>
<dbReference type="EMBL" id="OZ035830">
    <property type="protein sequence ID" value="CAL1612747.1"/>
    <property type="molecule type" value="Genomic_DNA"/>
</dbReference>
<keyword evidence="2" id="KW-1185">Reference proteome</keyword>
<dbReference type="AlphaFoldDB" id="A0AAV2MH70"/>
<evidence type="ECO:0000313" key="2">
    <source>
        <dbReference type="Proteomes" id="UP001497482"/>
    </source>
</evidence>
<dbReference type="Proteomes" id="UP001497482">
    <property type="component" value="Chromosome 8"/>
</dbReference>
<gene>
    <name evidence="1" type="ORF">KC01_LOCUS39042</name>
</gene>
<protein>
    <submittedName>
        <fullName evidence="1">Uncharacterized protein</fullName>
    </submittedName>
</protein>
<name>A0AAV2MH70_KNICA</name>
<sequence>MEYKSSLFTCGCDLPEPYRFTRTLTCLRDHGITGLVSHERIKDVKALLDSNKRKSNRMFLWCNPGRNMSLKQILNGRPSIFSETPLEELIKTVKKCTGLFGNQKCGFYHRRYGARSNN</sequence>
<reference evidence="1 2" key="1">
    <citation type="submission" date="2024-04" db="EMBL/GenBank/DDBJ databases">
        <authorList>
            <person name="Waldvogel A.-M."/>
            <person name="Schoenle A."/>
        </authorList>
    </citation>
    <scope>NUCLEOTIDE SEQUENCE [LARGE SCALE GENOMIC DNA]</scope>
</reference>
<organism evidence="1 2">
    <name type="scientific">Knipowitschia caucasica</name>
    <name type="common">Caucasian dwarf goby</name>
    <name type="synonym">Pomatoschistus caucasicus</name>
    <dbReference type="NCBI Taxonomy" id="637954"/>
    <lineage>
        <taxon>Eukaryota</taxon>
        <taxon>Metazoa</taxon>
        <taxon>Chordata</taxon>
        <taxon>Craniata</taxon>
        <taxon>Vertebrata</taxon>
        <taxon>Euteleostomi</taxon>
        <taxon>Actinopterygii</taxon>
        <taxon>Neopterygii</taxon>
        <taxon>Teleostei</taxon>
        <taxon>Neoteleostei</taxon>
        <taxon>Acanthomorphata</taxon>
        <taxon>Gobiaria</taxon>
        <taxon>Gobiiformes</taxon>
        <taxon>Gobioidei</taxon>
        <taxon>Gobiidae</taxon>
        <taxon>Gobiinae</taxon>
        <taxon>Knipowitschia</taxon>
    </lineage>
</organism>
<proteinExistence type="predicted"/>
<evidence type="ECO:0000313" key="1">
    <source>
        <dbReference type="EMBL" id="CAL1612747.1"/>
    </source>
</evidence>